<dbReference type="EMBL" id="JBHUMD010000027">
    <property type="protein sequence ID" value="MFD2603081.1"/>
    <property type="molecule type" value="Genomic_DNA"/>
</dbReference>
<gene>
    <name evidence="3" type="ORF">ACFSR3_13530</name>
</gene>
<evidence type="ECO:0000313" key="3">
    <source>
        <dbReference type="EMBL" id="MFD2603081.1"/>
    </source>
</evidence>
<accession>A0ABW5NVS7</accession>
<proteinExistence type="predicted"/>
<comment type="caution">
    <text evidence="3">The sequence shown here is derived from an EMBL/GenBank/DDBJ whole genome shotgun (WGS) entry which is preliminary data.</text>
</comment>
<feature type="region of interest" description="Disordered" evidence="1">
    <location>
        <begin position="123"/>
        <end position="142"/>
    </location>
</feature>
<feature type="compositionally biased region" description="Basic residues" evidence="1">
    <location>
        <begin position="132"/>
        <end position="142"/>
    </location>
</feature>
<evidence type="ECO:0008006" key="5">
    <source>
        <dbReference type="Google" id="ProtNLM"/>
    </source>
</evidence>
<dbReference type="Proteomes" id="UP001597480">
    <property type="component" value="Unassembled WGS sequence"/>
</dbReference>
<evidence type="ECO:0000256" key="1">
    <source>
        <dbReference type="SAM" id="MobiDB-lite"/>
    </source>
</evidence>
<organism evidence="3 4">
    <name type="scientific">Flavobacterium suzhouense</name>
    <dbReference type="NCBI Taxonomy" id="1529638"/>
    <lineage>
        <taxon>Bacteria</taxon>
        <taxon>Pseudomonadati</taxon>
        <taxon>Bacteroidota</taxon>
        <taxon>Flavobacteriia</taxon>
        <taxon>Flavobacteriales</taxon>
        <taxon>Flavobacteriaceae</taxon>
        <taxon>Flavobacterium</taxon>
    </lineage>
</organism>
<sequence length="142" mass="17047">MKMWILAMAMTMTVGANAQQKNDKPEPLKPEQRAELQSKKMTLALNLNEKQQKDVKELLVEQGKQRAEFRRQHMAERQAGKKLTADERFALKNKMLDNRIAMNREMKKILSEDQFTKFEQLRKEKHHELRKNERKHKIHNRR</sequence>
<keyword evidence="2" id="KW-0732">Signal</keyword>
<name>A0ABW5NVS7_9FLAO</name>
<feature type="chain" id="PRO_5045379990" description="DUF4890 domain-containing protein" evidence="2">
    <location>
        <begin position="19"/>
        <end position="142"/>
    </location>
</feature>
<protein>
    <recommendedName>
        <fullName evidence="5">DUF4890 domain-containing protein</fullName>
    </recommendedName>
</protein>
<evidence type="ECO:0000313" key="4">
    <source>
        <dbReference type="Proteomes" id="UP001597480"/>
    </source>
</evidence>
<evidence type="ECO:0000256" key="2">
    <source>
        <dbReference type="SAM" id="SignalP"/>
    </source>
</evidence>
<keyword evidence="4" id="KW-1185">Reference proteome</keyword>
<feature type="signal peptide" evidence="2">
    <location>
        <begin position="1"/>
        <end position="18"/>
    </location>
</feature>
<reference evidence="4" key="1">
    <citation type="journal article" date="2019" name="Int. J. Syst. Evol. Microbiol.">
        <title>The Global Catalogue of Microorganisms (GCM) 10K type strain sequencing project: providing services to taxonomists for standard genome sequencing and annotation.</title>
        <authorList>
            <consortium name="The Broad Institute Genomics Platform"/>
            <consortium name="The Broad Institute Genome Sequencing Center for Infectious Disease"/>
            <person name="Wu L."/>
            <person name="Ma J."/>
        </authorList>
    </citation>
    <scope>NUCLEOTIDE SEQUENCE [LARGE SCALE GENOMIC DNA]</scope>
    <source>
        <strain evidence="4">KCTC 42107</strain>
    </source>
</reference>